<evidence type="ECO:0000313" key="1">
    <source>
        <dbReference type="EMBL" id="MBU3857291.1"/>
    </source>
</evidence>
<dbReference type="InterPro" id="IPR033410">
    <property type="entry name" value="DUF5119"/>
</dbReference>
<protein>
    <submittedName>
        <fullName evidence="1">DUF5119 domain-containing protein</fullName>
    </submittedName>
</protein>
<dbReference type="Proteomes" id="UP000784286">
    <property type="component" value="Unassembled WGS sequence"/>
</dbReference>
<reference evidence="1" key="2">
    <citation type="submission" date="2021-04" db="EMBL/GenBank/DDBJ databases">
        <authorList>
            <person name="Gilroy R."/>
        </authorList>
    </citation>
    <scope>NUCLEOTIDE SEQUENCE</scope>
    <source>
        <strain evidence="1">8470</strain>
    </source>
</reference>
<proteinExistence type="predicted"/>
<dbReference type="PROSITE" id="PS51257">
    <property type="entry name" value="PROKAR_LIPOPROTEIN"/>
    <property type="match status" value="1"/>
</dbReference>
<dbReference type="EMBL" id="JAHLFJ010000111">
    <property type="protein sequence ID" value="MBU3857291.1"/>
    <property type="molecule type" value="Genomic_DNA"/>
</dbReference>
<sequence length="303" mass="34065">MKRYGLLSLLVLIGILTACEHKELCFDHPHTADLRVIFDWRYAPDARPSSMRLYLFPKTEKEPLVYEFTDRTGGTVTVPAGHYRALCLNSNTEFILYRNAEHYESFEAYLTEGAFPRPVPRNGQSIRAVPDMLWDDRAEEVEVVASREGQTLTLYPKIVVRHYTVEIINAGNLEYISSGEIFGSLTGMSGGFMLGEDTPTDELATLPFDMTSDGKTTVKADFYTFGYPPASETPQSLVVYAVLNDGKKYSFVYDVTAKIHEAPDPMNVHIVLDGLPLPKPIDDDSGFNPNVDEWNTEEIEISM</sequence>
<evidence type="ECO:0000313" key="2">
    <source>
        <dbReference type="Proteomes" id="UP000784286"/>
    </source>
</evidence>
<gene>
    <name evidence="1" type="ORF">H9928_12290</name>
</gene>
<comment type="caution">
    <text evidence="1">The sequence shown here is derived from an EMBL/GenBank/DDBJ whole genome shotgun (WGS) entry which is preliminary data.</text>
</comment>
<name>A0A948TPK8_9BACT</name>
<dbReference type="AlphaFoldDB" id="A0A948TPK8"/>
<reference evidence="1" key="1">
    <citation type="journal article" date="2021" name="PeerJ">
        <title>Extensive microbial diversity within the chicken gut microbiome revealed by metagenomics and culture.</title>
        <authorList>
            <person name="Gilroy R."/>
            <person name="Ravi A."/>
            <person name="Getino M."/>
            <person name="Pursley I."/>
            <person name="Horton D.L."/>
            <person name="Alikhan N.F."/>
            <person name="Baker D."/>
            <person name="Gharbi K."/>
            <person name="Hall N."/>
            <person name="Watson M."/>
            <person name="Adriaenssens E.M."/>
            <person name="Foster-Nyarko E."/>
            <person name="Jarju S."/>
            <person name="Secka A."/>
            <person name="Antonio M."/>
            <person name="Oren A."/>
            <person name="Chaudhuri R.R."/>
            <person name="La Ragione R."/>
            <person name="Hildebrand F."/>
            <person name="Pallen M.J."/>
        </authorList>
    </citation>
    <scope>NUCLEOTIDE SEQUENCE</scope>
    <source>
        <strain evidence="1">8470</strain>
    </source>
</reference>
<organism evidence="1 2">
    <name type="scientific">Candidatus Phocaeicola excrementipullorum</name>
    <dbReference type="NCBI Taxonomy" id="2838731"/>
    <lineage>
        <taxon>Bacteria</taxon>
        <taxon>Pseudomonadati</taxon>
        <taxon>Bacteroidota</taxon>
        <taxon>Bacteroidia</taxon>
        <taxon>Bacteroidales</taxon>
        <taxon>Bacteroidaceae</taxon>
        <taxon>Phocaeicola</taxon>
    </lineage>
</organism>
<dbReference type="Pfam" id="PF17145">
    <property type="entry name" value="DUF5119"/>
    <property type="match status" value="1"/>
</dbReference>
<accession>A0A948TPK8</accession>